<dbReference type="Pfam" id="PF00570">
    <property type="entry name" value="HRDC"/>
    <property type="match status" value="1"/>
</dbReference>
<feature type="domain" description="Helicase ATP-binding" evidence="16">
    <location>
        <begin position="517"/>
        <end position="697"/>
    </location>
</feature>
<dbReference type="FunFam" id="3.40.50.300:FF:000296">
    <property type="entry name" value="ATP-dependent DNA helicase RecQ"/>
    <property type="match status" value="1"/>
</dbReference>
<comment type="caution">
    <text evidence="18">The sequence shown here is derived from an EMBL/GenBank/DDBJ whole genome shotgun (WGS) entry which is preliminary data.</text>
</comment>
<gene>
    <name evidence="18" type="ORF">O181_001821</name>
</gene>
<keyword evidence="8" id="KW-0238">DNA-binding</keyword>
<feature type="compositionally biased region" description="Polar residues" evidence="15">
    <location>
        <begin position="433"/>
        <end position="442"/>
    </location>
</feature>
<feature type="compositionally biased region" description="Polar residues" evidence="15">
    <location>
        <begin position="7"/>
        <end position="65"/>
    </location>
</feature>
<dbReference type="GO" id="GO:0005524">
    <property type="term" value="F:ATP binding"/>
    <property type="evidence" value="ECO:0007669"/>
    <property type="project" value="UniProtKB-KW"/>
</dbReference>
<dbReference type="Pfam" id="PF00270">
    <property type="entry name" value="DEAD"/>
    <property type="match status" value="1"/>
</dbReference>
<dbReference type="InterPro" id="IPR014001">
    <property type="entry name" value="Helicase_ATP-bd"/>
</dbReference>
<dbReference type="NCBIfam" id="TIGR00614">
    <property type="entry name" value="recQ_fam"/>
    <property type="match status" value="1"/>
</dbReference>
<feature type="region of interest" description="Disordered" evidence="15">
    <location>
        <begin position="316"/>
        <end position="400"/>
    </location>
</feature>
<dbReference type="EMBL" id="AVOT02000281">
    <property type="protein sequence ID" value="MBW0462106.1"/>
    <property type="molecule type" value="Genomic_DNA"/>
</dbReference>
<dbReference type="PROSITE" id="PS51194">
    <property type="entry name" value="HELICASE_CTER"/>
    <property type="match status" value="1"/>
</dbReference>
<dbReference type="Gene3D" id="1.10.10.10">
    <property type="entry name" value="Winged helix-like DNA-binding domain superfamily/Winged helix DNA-binding domain"/>
    <property type="match status" value="1"/>
</dbReference>
<dbReference type="InterPro" id="IPR044876">
    <property type="entry name" value="HRDC_dom_sf"/>
</dbReference>
<dbReference type="InterPro" id="IPR032284">
    <property type="entry name" value="RecQ_Zn-bd"/>
</dbReference>
<dbReference type="CDD" id="cd17920">
    <property type="entry name" value="DEXHc_RecQ"/>
    <property type="match status" value="1"/>
</dbReference>
<evidence type="ECO:0000313" key="19">
    <source>
        <dbReference type="Proteomes" id="UP000765509"/>
    </source>
</evidence>
<evidence type="ECO:0000256" key="5">
    <source>
        <dbReference type="ARBA" id="ARBA00022801"/>
    </source>
</evidence>
<evidence type="ECO:0000256" key="12">
    <source>
        <dbReference type="ARBA" id="ARBA00034617"/>
    </source>
</evidence>
<evidence type="ECO:0000256" key="3">
    <source>
        <dbReference type="ARBA" id="ARBA00022741"/>
    </source>
</evidence>
<feature type="domain" description="Helicase C-terminal" evidence="17">
    <location>
        <begin position="719"/>
        <end position="868"/>
    </location>
</feature>
<dbReference type="InterPro" id="IPR011545">
    <property type="entry name" value="DEAD/DEAH_box_helicase_dom"/>
</dbReference>
<dbReference type="GO" id="GO:0003677">
    <property type="term" value="F:DNA binding"/>
    <property type="evidence" value="ECO:0007669"/>
    <property type="project" value="UniProtKB-KW"/>
</dbReference>
<comment type="similarity">
    <text evidence="2">Belongs to the helicase family. RecQ subfamily.</text>
</comment>
<dbReference type="GO" id="GO:0009378">
    <property type="term" value="F:four-way junction helicase activity"/>
    <property type="evidence" value="ECO:0007669"/>
    <property type="project" value="TreeGrafter"/>
</dbReference>
<dbReference type="SUPFAM" id="SSF52540">
    <property type="entry name" value="P-loop containing nucleoside triphosphate hydrolases"/>
    <property type="match status" value="2"/>
</dbReference>
<dbReference type="GO" id="GO:0043138">
    <property type="term" value="F:3'-5' DNA helicase activity"/>
    <property type="evidence" value="ECO:0007669"/>
    <property type="project" value="UniProtKB-EC"/>
</dbReference>
<feature type="region of interest" description="Disordered" evidence="15">
    <location>
        <begin position="1031"/>
        <end position="1109"/>
    </location>
</feature>
<evidence type="ECO:0000256" key="1">
    <source>
        <dbReference type="ARBA" id="ARBA00004123"/>
    </source>
</evidence>
<evidence type="ECO:0000259" key="17">
    <source>
        <dbReference type="PROSITE" id="PS51194"/>
    </source>
</evidence>
<feature type="region of interest" description="Disordered" evidence="15">
    <location>
        <begin position="1"/>
        <end position="102"/>
    </location>
</feature>
<feature type="compositionally biased region" description="Polar residues" evidence="15">
    <location>
        <begin position="167"/>
        <end position="176"/>
    </location>
</feature>
<dbReference type="GO" id="GO:0005634">
    <property type="term" value="C:nucleus"/>
    <property type="evidence" value="ECO:0007669"/>
    <property type="project" value="UniProtKB-SubCell"/>
</dbReference>
<dbReference type="SUPFAM" id="SSF47819">
    <property type="entry name" value="HRDC-like"/>
    <property type="match status" value="1"/>
</dbReference>
<protein>
    <recommendedName>
        <fullName evidence="13">DNA 3'-5' helicase</fullName>
        <ecNumber evidence="13">5.6.2.4</ecNumber>
    </recommendedName>
</protein>
<dbReference type="PROSITE" id="PS51192">
    <property type="entry name" value="HELICASE_ATP_BIND_1"/>
    <property type="match status" value="1"/>
</dbReference>
<keyword evidence="10" id="KW-0413">Isomerase</keyword>
<keyword evidence="9" id="KW-0234">DNA repair</keyword>
<dbReference type="Pfam" id="PF09382">
    <property type="entry name" value="RQC"/>
    <property type="match status" value="1"/>
</dbReference>
<dbReference type="GO" id="GO:0005737">
    <property type="term" value="C:cytoplasm"/>
    <property type="evidence" value="ECO:0007669"/>
    <property type="project" value="TreeGrafter"/>
</dbReference>
<proteinExistence type="inferred from homology"/>
<dbReference type="GO" id="GO:0031422">
    <property type="term" value="C:RecQ family helicase-topoisomerase III complex"/>
    <property type="evidence" value="ECO:0007669"/>
    <property type="project" value="UniProtKB-ARBA"/>
</dbReference>
<evidence type="ECO:0000259" key="16">
    <source>
        <dbReference type="PROSITE" id="PS51192"/>
    </source>
</evidence>
<accession>A0A9Q3BAY6</accession>
<evidence type="ECO:0000256" key="15">
    <source>
        <dbReference type="SAM" id="MobiDB-lite"/>
    </source>
</evidence>
<keyword evidence="7" id="KW-0067">ATP-binding</keyword>
<dbReference type="InterPro" id="IPR004589">
    <property type="entry name" value="DNA_helicase_ATP-dep_RecQ"/>
</dbReference>
<dbReference type="PROSITE" id="PS00690">
    <property type="entry name" value="DEAH_ATP_HELICASE"/>
    <property type="match status" value="1"/>
</dbReference>
<feature type="compositionally biased region" description="Basic and acidic residues" evidence="15">
    <location>
        <begin position="372"/>
        <end position="387"/>
    </location>
</feature>
<name>A0A9Q3BAY6_9BASI</name>
<dbReference type="SMART" id="SM00956">
    <property type="entry name" value="RQC"/>
    <property type="match status" value="1"/>
</dbReference>
<feature type="region of interest" description="Disordered" evidence="15">
    <location>
        <begin position="122"/>
        <end position="187"/>
    </location>
</feature>
<keyword evidence="5" id="KW-0378">Hydrolase</keyword>
<reference evidence="18" key="1">
    <citation type="submission" date="2021-03" db="EMBL/GenBank/DDBJ databases">
        <title>Draft genome sequence of rust myrtle Austropuccinia psidii MF-1, a brazilian biotype.</title>
        <authorList>
            <person name="Quecine M.C."/>
            <person name="Pachon D.M.R."/>
            <person name="Bonatelli M.L."/>
            <person name="Correr F.H."/>
            <person name="Franceschini L.M."/>
            <person name="Leite T.F."/>
            <person name="Margarido G.R.A."/>
            <person name="Almeida C.A."/>
            <person name="Ferrarezi J.A."/>
            <person name="Labate C.A."/>
        </authorList>
    </citation>
    <scope>NUCLEOTIDE SEQUENCE</scope>
    <source>
        <strain evidence="18">MF-1</strain>
    </source>
</reference>
<dbReference type="GO" id="GO:0000724">
    <property type="term" value="P:double-strand break repair via homologous recombination"/>
    <property type="evidence" value="ECO:0007669"/>
    <property type="project" value="UniProtKB-ARBA"/>
</dbReference>
<dbReference type="SMART" id="SM00490">
    <property type="entry name" value="HELICc"/>
    <property type="match status" value="1"/>
</dbReference>
<comment type="catalytic activity">
    <reaction evidence="12">
        <text>Couples ATP hydrolysis with the unwinding of duplex DNA by translocating in the 3'-5' direction.</text>
        <dbReference type="EC" id="5.6.2.4"/>
    </reaction>
</comment>
<keyword evidence="6" id="KW-0347">Helicase</keyword>
<dbReference type="Proteomes" id="UP000765509">
    <property type="component" value="Unassembled WGS sequence"/>
</dbReference>
<dbReference type="InterPro" id="IPR036388">
    <property type="entry name" value="WH-like_DNA-bd_sf"/>
</dbReference>
<comment type="catalytic activity">
    <reaction evidence="14">
        <text>ATP + H2O = ADP + phosphate + H(+)</text>
        <dbReference type="Rhea" id="RHEA:13065"/>
        <dbReference type="ChEBI" id="CHEBI:15377"/>
        <dbReference type="ChEBI" id="CHEBI:15378"/>
        <dbReference type="ChEBI" id="CHEBI:30616"/>
        <dbReference type="ChEBI" id="CHEBI:43474"/>
        <dbReference type="ChEBI" id="CHEBI:456216"/>
    </reaction>
</comment>
<dbReference type="InterPro" id="IPR001650">
    <property type="entry name" value="Helicase_C-like"/>
</dbReference>
<feature type="compositionally biased region" description="Acidic residues" evidence="15">
    <location>
        <begin position="1066"/>
        <end position="1080"/>
    </location>
</feature>
<keyword evidence="3" id="KW-0547">Nucleotide-binding</keyword>
<dbReference type="InterPro" id="IPR002121">
    <property type="entry name" value="HRDC_dom"/>
</dbReference>
<evidence type="ECO:0000256" key="9">
    <source>
        <dbReference type="ARBA" id="ARBA00023204"/>
    </source>
</evidence>
<dbReference type="PANTHER" id="PTHR13710:SF153">
    <property type="entry name" value="RECQ-LIKE DNA HELICASE BLM"/>
    <property type="match status" value="1"/>
</dbReference>
<keyword evidence="11" id="KW-0539">Nucleus</keyword>
<evidence type="ECO:0000256" key="10">
    <source>
        <dbReference type="ARBA" id="ARBA00023235"/>
    </source>
</evidence>
<sequence length="1251" mass="138475">MAGFSYQDDSCLSQKPKNSNHTNKLSSSASLPHRTPATTVVNDPSPSTKPKNSNHTNKLSSSASLGNLAPLPHRTPATTVVNDPSPSTVLEKRPSNNFIPEPQMCDAFEFPDEEEMQYMNELHGDEPPDLGPLFTKSLPSKSAPLARSVSGQLAPSRPPDTTRENQPKLTASTLITTPRPPALPPRSLVGLTPKEMDLETLYIKRHACITRVVVILQRMISVLHTGECDSGEDYGCLEHTKSYLDERLTEFNAEVEHRRSRGTTLETASPILSNSTKKMDTPLGHALPSRGALSLASSLTSISAYNSVQNNLKNDSVVLPTHHNPTPQISAHVPQGEARQSSPAQQTRSSSPRFDQFSKETSTENGRFEGNLPKRDANNSSHEHDKISANSPVHQIENGAPALGLDMNGLLEPDDLLEGIFSNDDDLETFQVSACNPNSHQPLDSPRHHQPMTSNLSAQNVTKTSNPIKVTEKATLDIIPAEDYSKKMQHPWSRDVGKALIKIFKLSTWRHNQLDAINTTLSGNHCFVLMPTGGGKSLCYQLPAVVRSGVTKGVTVVISPLISLITDQVQALCEKEIGAAAFTGTMSQTERDYVCNDLRSTDPALCLIYVTPEMIMRSGLFSNILRDLQSRGLLARFVFDEAHCVSQWGHDFRPDYKDVGPKLRKEYKEIPFMALTATANFRVQQDVMLNLGITGCRVLTQSFNRANLRYEVRPKTKEVLNDIIRIITVDHHGQSGIIYCLSKKQCEEVAGHLSLKHKIKAHHYHAGMSKDDRQNVQYAWQSGKLQVICATIAFGMGIDKADVRFVVHYSMPSSLEGYYQETGRAGRDGKISECVLFYAYRDFTAFMRLVEQTTTSRDQMERQQANARQVIGFCLNKLDCRRSLILSYFGEKFAPEQCRKTCDTCLNPEQSRAQNVTELVKGVIKLVKQLSGHGSSVTMAHCVDVFKGSKNKKVIDSGHDKFEGAGLGSNLDRTDAERLFHLMVAKDILIERFETNAMGFVNAYIQLAPGYQSFLAGKETLMLSLGTNSFTSKRNSNVAPGPPRPVTVLNSKRKRNDEKSKGAIQDSDEDWQNDSDEVEFLPETRRNLRSRPDPPLRGAAKKALNPANVPKRGTDLSEIYFKELLALRSKLNVNSSDLPLDILQTLACLRPQTREALLGVSGLTQRIADKYGNEFLKIFNKPSTSSNGVRNENKDYLRSPSKRSSMSNTTSFHKHMAKFAAGTNTSTTNKVNVPRSTAAHKGGITAMPIPR</sequence>
<dbReference type="Pfam" id="PF16124">
    <property type="entry name" value="RecQ_Zn_bind"/>
    <property type="match status" value="1"/>
</dbReference>
<evidence type="ECO:0000256" key="7">
    <source>
        <dbReference type="ARBA" id="ARBA00022840"/>
    </source>
</evidence>
<dbReference type="OrthoDB" id="10261556at2759"/>
<evidence type="ECO:0000256" key="13">
    <source>
        <dbReference type="ARBA" id="ARBA00034808"/>
    </source>
</evidence>
<dbReference type="InterPro" id="IPR027417">
    <property type="entry name" value="P-loop_NTPase"/>
</dbReference>
<evidence type="ECO:0000256" key="6">
    <source>
        <dbReference type="ARBA" id="ARBA00022806"/>
    </source>
</evidence>
<dbReference type="SMART" id="SM00487">
    <property type="entry name" value="DEXDc"/>
    <property type="match status" value="1"/>
</dbReference>
<evidence type="ECO:0000256" key="14">
    <source>
        <dbReference type="ARBA" id="ARBA00049360"/>
    </source>
</evidence>
<dbReference type="Gene3D" id="3.40.50.300">
    <property type="entry name" value="P-loop containing nucleotide triphosphate hydrolases"/>
    <property type="match status" value="2"/>
</dbReference>
<dbReference type="FunFam" id="3.40.50.300:FF:000340">
    <property type="entry name" value="Bloom syndrome, RecQ helicase"/>
    <property type="match status" value="1"/>
</dbReference>
<dbReference type="InterPro" id="IPR002464">
    <property type="entry name" value="DNA/RNA_helicase_DEAH_CS"/>
</dbReference>
<dbReference type="GO" id="GO:0006260">
    <property type="term" value="P:DNA replication"/>
    <property type="evidence" value="ECO:0007669"/>
    <property type="project" value="InterPro"/>
</dbReference>
<evidence type="ECO:0000256" key="11">
    <source>
        <dbReference type="ARBA" id="ARBA00023242"/>
    </source>
</evidence>
<dbReference type="Gene3D" id="1.10.150.80">
    <property type="entry name" value="HRDC domain"/>
    <property type="match status" value="1"/>
</dbReference>
<dbReference type="InterPro" id="IPR018982">
    <property type="entry name" value="RQC_domain"/>
</dbReference>
<feature type="compositionally biased region" description="Polar residues" evidence="15">
    <location>
        <begin position="338"/>
        <end position="355"/>
    </location>
</feature>
<feature type="region of interest" description="Disordered" evidence="15">
    <location>
        <begin position="1182"/>
        <end position="1208"/>
    </location>
</feature>
<dbReference type="PANTHER" id="PTHR13710">
    <property type="entry name" value="DNA HELICASE RECQ FAMILY MEMBER"/>
    <property type="match status" value="1"/>
</dbReference>
<dbReference type="GO" id="GO:0016787">
    <property type="term" value="F:hydrolase activity"/>
    <property type="evidence" value="ECO:0007669"/>
    <property type="project" value="UniProtKB-KW"/>
</dbReference>
<evidence type="ECO:0000256" key="8">
    <source>
        <dbReference type="ARBA" id="ARBA00023125"/>
    </source>
</evidence>
<organism evidence="18 19">
    <name type="scientific">Austropuccinia psidii MF-1</name>
    <dbReference type="NCBI Taxonomy" id="1389203"/>
    <lineage>
        <taxon>Eukaryota</taxon>
        <taxon>Fungi</taxon>
        <taxon>Dikarya</taxon>
        <taxon>Basidiomycota</taxon>
        <taxon>Pucciniomycotina</taxon>
        <taxon>Pucciniomycetes</taxon>
        <taxon>Pucciniales</taxon>
        <taxon>Sphaerophragmiaceae</taxon>
        <taxon>Austropuccinia</taxon>
    </lineage>
</organism>
<keyword evidence="4" id="KW-0227">DNA damage</keyword>
<dbReference type="GO" id="GO:0031573">
    <property type="term" value="P:mitotic intra-S DNA damage checkpoint signaling"/>
    <property type="evidence" value="ECO:0007669"/>
    <property type="project" value="UniProtKB-ARBA"/>
</dbReference>
<feature type="compositionally biased region" description="Polar residues" evidence="15">
    <location>
        <begin position="76"/>
        <end position="88"/>
    </location>
</feature>
<dbReference type="CDD" id="cd18794">
    <property type="entry name" value="SF2_C_RecQ"/>
    <property type="match status" value="1"/>
</dbReference>
<dbReference type="Pfam" id="PF00271">
    <property type="entry name" value="Helicase_C"/>
    <property type="match status" value="1"/>
</dbReference>
<comment type="subcellular location">
    <subcellularLocation>
        <location evidence="1">Nucleus</location>
    </subcellularLocation>
</comment>
<dbReference type="FunFam" id="1.10.10.10:FF:000495">
    <property type="entry name" value="RecQ family helicase MusN"/>
    <property type="match status" value="1"/>
</dbReference>
<dbReference type="AlphaFoldDB" id="A0A9Q3BAY6"/>
<dbReference type="InterPro" id="IPR010997">
    <property type="entry name" value="HRDC-like_sf"/>
</dbReference>
<dbReference type="GO" id="GO:0000729">
    <property type="term" value="P:DNA double-strand break processing"/>
    <property type="evidence" value="ECO:0007669"/>
    <property type="project" value="UniProtKB-ARBA"/>
</dbReference>
<feature type="compositionally biased region" description="Basic and acidic residues" evidence="15">
    <location>
        <begin position="1082"/>
        <end position="1094"/>
    </location>
</feature>
<feature type="region of interest" description="Disordered" evidence="15">
    <location>
        <begin position="433"/>
        <end position="453"/>
    </location>
</feature>
<evidence type="ECO:0000256" key="2">
    <source>
        <dbReference type="ARBA" id="ARBA00005446"/>
    </source>
</evidence>
<evidence type="ECO:0000313" key="18">
    <source>
        <dbReference type="EMBL" id="MBW0462106.1"/>
    </source>
</evidence>
<dbReference type="EC" id="5.6.2.4" evidence="13"/>
<keyword evidence="19" id="KW-1185">Reference proteome</keyword>
<evidence type="ECO:0000256" key="4">
    <source>
        <dbReference type="ARBA" id="ARBA00022763"/>
    </source>
</evidence>